<keyword evidence="1" id="KW-0732">Signal</keyword>
<reference evidence="2 3" key="1">
    <citation type="submission" date="2020-08" db="EMBL/GenBank/DDBJ databases">
        <title>Genomic Encyclopedia of Type Strains, Phase IV (KMG-V): Genome sequencing to study the core and pangenomes of soil and plant-associated prokaryotes.</title>
        <authorList>
            <person name="Whitman W."/>
        </authorList>
    </citation>
    <scope>NUCLEOTIDE SEQUENCE [LARGE SCALE GENOMIC DNA]</scope>
    <source>
        <strain evidence="2 3">SEMIA 4084</strain>
    </source>
</reference>
<sequence>MPLMKTVYRLVRIVALCVMVVNLHGAAAAGQFSANYNCPSITEPGHAYPISVHHAGCCTNLHCCPILAEPPCADAHVVGPSAATPILNELLPFLLVRAFHPPPKP</sequence>
<dbReference type="AlphaFoldDB" id="A0A7W8UF43"/>
<evidence type="ECO:0000313" key="3">
    <source>
        <dbReference type="Proteomes" id="UP000585507"/>
    </source>
</evidence>
<protein>
    <recommendedName>
        <fullName evidence="4">DUF3551 domain-containing protein</fullName>
    </recommendedName>
</protein>
<organism evidence="2 3">
    <name type="scientific">Rhizobium giardinii</name>
    <dbReference type="NCBI Taxonomy" id="56731"/>
    <lineage>
        <taxon>Bacteria</taxon>
        <taxon>Pseudomonadati</taxon>
        <taxon>Pseudomonadota</taxon>
        <taxon>Alphaproteobacteria</taxon>
        <taxon>Hyphomicrobiales</taxon>
        <taxon>Rhizobiaceae</taxon>
        <taxon>Rhizobium/Agrobacterium group</taxon>
        <taxon>Rhizobium</taxon>
    </lineage>
</organism>
<evidence type="ECO:0008006" key="4">
    <source>
        <dbReference type="Google" id="ProtNLM"/>
    </source>
</evidence>
<dbReference type="Proteomes" id="UP000585507">
    <property type="component" value="Unassembled WGS sequence"/>
</dbReference>
<evidence type="ECO:0000256" key="1">
    <source>
        <dbReference type="SAM" id="SignalP"/>
    </source>
</evidence>
<keyword evidence="3" id="KW-1185">Reference proteome</keyword>
<proteinExistence type="predicted"/>
<evidence type="ECO:0000313" key="2">
    <source>
        <dbReference type="EMBL" id="MBB5538240.1"/>
    </source>
</evidence>
<feature type="chain" id="PRO_5031390255" description="DUF3551 domain-containing protein" evidence="1">
    <location>
        <begin position="30"/>
        <end position="105"/>
    </location>
</feature>
<feature type="signal peptide" evidence="1">
    <location>
        <begin position="1"/>
        <end position="29"/>
    </location>
</feature>
<name>A0A7W8UF43_9HYPH</name>
<dbReference type="EMBL" id="JACHBK010000012">
    <property type="protein sequence ID" value="MBB5538240.1"/>
    <property type="molecule type" value="Genomic_DNA"/>
</dbReference>
<accession>A0A7W8UF43</accession>
<gene>
    <name evidence="2" type="ORF">GGD55_004961</name>
</gene>
<comment type="caution">
    <text evidence="2">The sequence shown here is derived from an EMBL/GenBank/DDBJ whole genome shotgun (WGS) entry which is preliminary data.</text>
</comment>